<organism evidence="1 2">
    <name type="scientific">Calidithermus terrae</name>
    <dbReference type="NCBI Taxonomy" id="1408545"/>
    <lineage>
        <taxon>Bacteria</taxon>
        <taxon>Thermotogati</taxon>
        <taxon>Deinococcota</taxon>
        <taxon>Deinococci</taxon>
        <taxon>Thermales</taxon>
        <taxon>Thermaceae</taxon>
        <taxon>Calidithermus</taxon>
    </lineage>
</organism>
<evidence type="ECO:0000313" key="2">
    <source>
        <dbReference type="Proteomes" id="UP000265715"/>
    </source>
</evidence>
<accession>A0A399DZG2</accession>
<sequence>MLLSGQDLGYDIGDTPFYREVLRAELEAAVSALLDPERIWQAAHEVVQSRFGSRAPWVMERFREEFGALEPGQLLHHLSAQIESVLGSYHAKRFREMATLAERPVAENVEGR</sequence>
<protein>
    <submittedName>
        <fullName evidence="1">Uncharacterized protein</fullName>
    </submittedName>
</protein>
<dbReference type="EMBL" id="QXDL01000355">
    <property type="protein sequence ID" value="RIH75500.1"/>
    <property type="molecule type" value="Genomic_DNA"/>
</dbReference>
<dbReference type="AlphaFoldDB" id="A0A399DZG2"/>
<evidence type="ECO:0000313" key="1">
    <source>
        <dbReference type="EMBL" id="RIH75500.1"/>
    </source>
</evidence>
<comment type="caution">
    <text evidence="1">The sequence shown here is derived from an EMBL/GenBank/DDBJ whole genome shotgun (WGS) entry which is preliminary data.</text>
</comment>
<name>A0A399DZG2_9DEIN</name>
<reference evidence="1 2" key="1">
    <citation type="submission" date="2018-08" db="EMBL/GenBank/DDBJ databases">
        <title>Meiothermus terrae DSM 26712 genome sequencing project.</title>
        <authorList>
            <person name="Da Costa M.S."/>
            <person name="Albuquerque L."/>
            <person name="Raposo P."/>
            <person name="Froufe H.J.C."/>
            <person name="Barroso C.S."/>
            <person name="Egas C."/>
        </authorList>
    </citation>
    <scope>NUCLEOTIDE SEQUENCE [LARGE SCALE GENOMIC DNA]</scope>
    <source>
        <strain evidence="1 2">DSM 26712</strain>
    </source>
</reference>
<proteinExistence type="predicted"/>
<keyword evidence="2" id="KW-1185">Reference proteome</keyword>
<dbReference type="Proteomes" id="UP000265715">
    <property type="component" value="Unassembled WGS sequence"/>
</dbReference>
<gene>
    <name evidence="1" type="ORF">Mterra_03973</name>
</gene>